<comment type="function">
    <text evidence="5">This is one of the proteins that binds to the 5S RNA in the ribosome where it forms part of the central protuberance.</text>
</comment>
<dbReference type="RefSeq" id="WP_131617235.1">
    <property type="nucleotide sequence ID" value="NZ_CP036532.1"/>
</dbReference>
<comment type="subunit">
    <text evidence="5">Part of the 50S ribosomal subunit; part of the 5S rRNA/L5/L18/L25 subcomplex. Contacts the 5S rRNA. Binds to the 5S rRNA independently of L5 and L18.</text>
</comment>
<organism evidence="9 10">
    <name type="scientific">Roseitalea porphyridii</name>
    <dbReference type="NCBI Taxonomy" id="1852022"/>
    <lineage>
        <taxon>Bacteria</taxon>
        <taxon>Pseudomonadati</taxon>
        <taxon>Pseudomonadota</taxon>
        <taxon>Alphaproteobacteria</taxon>
        <taxon>Hyphomicrobiales</taxon>
        <taxon>Ahrensiaceae</taxon>
        <taxon>Roseitalea</taxon>
    </lineage>
</organism>
<dbReference type="AlphaFoldDB" id="A0A4P6V2Z2"/>
<evidence type="ECO:0000259" key="8">
    <source>
        <dbReference type="Pfam" id="PF14693"/>
    </source>
</evidence>
<dbReference type="InterPro" id="IPR020057">
    <property type="entry name" value="Ribosomal_bL25_b-dom"/>
</dbReference>
<dbReference type="NCBIfam" id="TIGR00731">
    <property type="entry name" value="bL25_bact_ctc"/>
    <property type="match status" value="1"/>
</dbReference>
<dbReference type="SUPFAM" id="SSF50715">
    <property type="entry name" value="Ribosomal protein L25-like"/>
    <property type="match status" value="1"/>
</dbReference>
<keyword evidence="2 5" id="KW-0694">RNA-binding</keyword>
<evidence type="ECO:0000256" key="6">
    <source>
        <dbReference type="SAM" id="MobiDB-lite"/>
    </source>
</evidence>
<gene>
    <name evidence="5" type="primary">rplY</name>
    <name evidence="5" type="synonym">ctc</name>
    <name evidence="9" type="ORF">E0E05_13745</name>
</gene>
<dbReference type="InterPro" id="IPR020056">
    <property type="entry name" value="Rbsml_bL25/Gln-tRNA_synth_N"/>
</dbReference>
<evidence type="ECO:0000256" key="4">
    <source>
        <dbReference type="ARBA" id="ARBA00023274"/>
    </source>
</evidence>
<reference evidence="9 10" key="1">
    <citation type="journal article" date="2017" name="Int. J. Syst. Evol. Microbiol.">
        <title>Roseitalea porphyridii gen. nov., sp. nov., isolated from a red alga, and reclassification of Hoeflea suaedae Chung et al. 2013 as Pseudohoeflea suaedae gen. nov., comb. nov.</title>
        <authorList>
            <person name="Hyeon J.W."/>
            <person name="Jeong S.E."/>
            <person name="Baek K."/>
            <person name="Jeon C.O."/>
        </authorList>
    </citation>
    <scope>NUCLEOTIDE SEQUENCE [LARGE SCALE GENOMIC DNA]</scope>
    <source>
        <strain evidence="9 10">MA7-20</strain>
    </source>
</reference>
<dbReference type="GO" id="GO:0006412">
    <property type="term" value="P:translation"/>
    <property type="evidence" value="ECO:0007669"/>
    <property type="project" value="UniProtKB-UniRule"/>
</dbReference>
<evidence type="ECO:0000313" key="10">
    <source>
        <dbReference type="Proteomes" id="UP000293719"/>
    </source>
</evidence>
<dbReference type="Gene3D" id="2.170.120.20">
    <property type="entry name" value="Ribosomal protein L25, beta domain"/>
    <property type="match status" value="1"/>
</dbReference>
<dbReference type="InterPro" id="IPR001021">
    <property type="entry name" value="Ribosomal_bL25_long"/>
</dbReference>
<dbReference type="GO" id="GO:0008097">
    <property type="term" value="F:5S rRNA binding"/>
    <property type="evidence" value="ECO:0007669"/>
    <property type="project" value="InterPro"/>
</dbReference>
<dbReference type="GO" id="GO:0022625">
    <property type="term" value="C:cytosolic large ribosomal subunit"/>
    <property type="evidence" value="ECO:0007669"/>
    <property type="project" value="TreeGrafter"/>
</dbReference>
<keyword evidence="1 5" id="KW-0699">rRNA-binding</keyword>
<sequence length="228" mass="24503">MSEGYVLTAEARDRVGKGSARAIRRQGDIPAVIYGDNKPPMIITLPRKDVWLKIQQGGFLTTVGEIEVGGKKHKVLAKDYQLEPVKDFVLHVDFLRISAKTIVTVNIPVHFVNEEDAPGIVEGGVLNVVRHEVEVNCPADAIPEYFTVDLSGAQLGDALKISSVALPEGVEVTITDRDFTLATIASPAGLKSDEEEAEAEVAPDEVEATEQKGDAEGEGEGEEEGGEE</sequence>
<feature type="domain" description="Large ribosomal subunit protein bL25 beta" evidence="8">
    <location>
        <begin position="103"/>
        <end position="187"/>
    </location>
</feature>
<dbReference type="PANTHER" id="PTHR33284">
    <property type="entry name" value="RIBOSOMAL PROTEIN L25/GLN-TRNA SYNTHETASE, ANTI-CODON-BINDING DOMAIN-CONTAINING PROTEIN"/>
    <property type="match status" value="1"/>
</dbReference>
<dbReference type="EMBL" id="CP036532">
    <property type="protein sequence ID" value="QBK31575.1"/>
    <property type="molecule type" value="Genomic_DNA"/>
</dbReference>
<keyword evidence="10" id="KW-1185">Reference proteome</keyword>
<dbReference type="GO" id="GO:0003735">
    <property type="term" value="F:structural constituent of ribosome"/>
    <property type="evidence" value="ECO:0007669"/>
    <property type="project" value="InterPro"/>
</dbReference>
<evidence type="ECO:0000256" key="3">
    <source>
        <dbReference type="ARBA" id="ARBA00022980"/>
    </source>
</evidence>
<feature type="region of interest" description="Disordered" evidence="6">
    <location>
        <begin position="186"/>
        <end position="228"/>
    </location>
</feature>
<feature type="compositionally biased region" description="Acidic residues" evidence="6">
    <location>
        <begin position="193"/>
        <end position="208"/>
    </location>
</feature>
<dbReference type="InterPro" id="IPR011035">
    <property type="entry name" value="Ribosomal_bL25/Gln-tRNA_synth"/>
</dbReference>
<dbReference type="HAMAP" id="MF_01334">
    <property type="entry name" value="Ribosomal_bL25_CTC"/>
    <property type="match status" value="1"/>
</dbReference>
<dbReference type="Pfam" id="PF01386">
    <property type="entry name" value="Ribosomal_L25p"/>
    <property type="match status" value="1"/>
</dbReference>
<evidence type="ECO:0000256" key="1">
    <source>
        <dbReference type="ARBA" id="ARBA00022730"/>
    </source>
</evidence>
<keyword evidence="4 5" id="KW-0687">Ribonucleoprotein</keyword>
<dbReference type="Pfam" id="PF14693">
    <property type="entry name" value="Ribosomal_TL5_C"/>
    <property type="match status" value="1"/>
</dbReference>
<evidence type="ECO:0000259" key="7">
    <source>
        <dbReference type="Pfam" id="PF01386"/>
    </source>
</evidence>
<comment type="similarity">
    <text evidence="5">Belongs to the bacterial ribosomal protein bL25 family. CTC subfamily.</text>
</comment>
<dbReference type="NCBIfam" id="NF004128">
    <property type="entry name" value="PRK05618.1-2"/>
    <property type="match status" value="1"/>
</dbReference>
<dbReference type="OrthoDB" id="9806411at2"/>
<evidence type="ECO:0000256" key="2">
    <source>
        <dbReference type="ARBA" id="ARBA00022884"/>
    </source>
</evidence>
<feature type="compositionally biased region" description="Acidic residues" evidence="6">
    <location>
        <begin position="216"/>
        <end position="228"/>
    </location>
</feature>
<name>A0A4P6V2Z2_9HYPH</name>
<keyword evidence="3 5" id="KW-0689">Ribosomal protein</keyword>
<evidence type="ECO:0000313" key="9">
    <source>
        <dbReference type="EMBL" id="QBK31575.1"/>
    </source>
</evidence>
<dbReference type="PANTHER" id="PTHR33284:SF1">
    <property type="entry name" value="RIBOSOMAL PROTEIN L25_GLN-TRNA SYNTHETASE, ANTI-CODON-BINDING DOMAIN-CONTAINING PROTEIN"/>
    <property type="match status" value="1"/>
</dbReference>
<proteinExistence type="inferred from homology"/>
<evidence type="ECO:0000256" key="5">
    <source>
        <dbReference type="HAMAP-Rule" id="MF_01334"/>
    </source>
</evidence>
<dbReference type="InterPro" id="IPR029751">
    <property type="entry name" value="Ribosomal_L25_dom"/>
</dbReference>
<dbReference type="Proteomes" id="UP000293719">
    <property type="component" value="Chromosome"/>
</dbReference>
<accession>A0A4P6V2Z2</accession>
<dbReference type="InterPro" id="IPR020930">
    <property type="entry name" value="Ribosomal_uL5_bac-type"/>
</dbReference>
<dbReference type="GeneID" id="90768366"/>
<feature type="domain" description="Large ribosomal subunit protein bL25 L25" evidence="7">
    <location>
        <begin position="7"/>
        <end position="94"/>
    </location>
</feature>
<protein>
    <recommendedName>
        <fullName evidence="5">Large ribosomal subunit protein bL25</fullName>
    </recommendedName>
    <alternativeName>
        <fullName evidence="5">General stress protein CTC</fullName>
    </alternativeName>
</protein>
<dbReference type="KEGG" id="rpod:E0E05_13745"/>
<dbReference type="CDD" id="cd00495">
    <property type="entry name" value="Ribosomal_L25_TL5_CTC"/>
    <property type="match status" value="1"/>
</dbReference>
<dbReference type="NCBIfam" id="NF004612">
    <property type="entry name" value="PRK05943.1"/>
    <property type="match status" value="1"/>
</dbReference>
<dbReference type="InterPro" id="IPR037121">
    <property type="entry name" value="Ribosomal_bL25_C"/>
</dbReference>
<dbReference type="Gene3D" id="2.40.240.10">
    <property type="entry name" value="Ribosomal Protein L25, Chain P"/>
    <property type="match status" value="1"/>
</dbReference>